<evidence type="ECO:0000256" key="5">
    <source>
        <dbReference type="ARBA" id="ARBA00023136"/>
    </source>
</evidence>
<dbReference type="RefSeq" id="WP_120368299.1">
    <property type="nucleotide sequence ID" value="NZ_RAXZ01000038.1"/>
</dbReference>
<dbReference type="PANTHER" id="PTHR43102">
    <property type="entry name" value="SLR1143 PROTEIN"/>
    <property type="match status" value="1"/>
</dbReference>
<evidence type="ECO:0000256" key="1">
    <source>
        <dbReference type="ARBA" id="ARBA00004141"/>
    </source>
</evidence>
<evidence type="ECO:0000259" key="8">
    <source>
        <dbReference type="Pfam" id="PF01590"/>
    </source>
</evidence>
<accession>A0A3A8FYN3</accession>
<feature type="transmembrane region" description="Helical" evidence="7">
    <location>
        <begin position="316"/>
        <end position="334"/>
    </location>
</feature>
<evidence type="ECO:0000256" key="7">
    <source>
        <dbReference type="SAM" id="Phobius"/>
    </source>
</evidence>
<reference evidence="9 10" key="1">
    <citation type="submission" date="2018-09" db="EMBL/GenBank/DDBJ databases">
        <title>The draft genome of Acinetobacter spp. strains.</title>
        <authorList>
            <person name="Qin J."/>
            <person name="Feng Y."/>
            <person name="Zong Z."/>
        </authorList>
    </citation>
    <scope>NUCLEOTIDE SEQUENCE [LARGE SCALE GENOMIC DNA]</scope>
    <source>
        <strain evidence="9 10">WCHAc060002</strain>
    </source>
</reference>
<feature type="transmembrane region" description="Helical" evidence="7">
    <location>
        <begin position="375"/>
        <end position="393"/>
    </location>
</feature>
<dbReference type="InterPro" id="IPR003018">
    <property type="entry name" value="GAF"/>
</dbReference>
<feature type="transmembrane region" description="Helical" evidence="7">
    <location>
        <begin position="261"/>
        <end position="283"/>
    </location>
</feature>
<evidence type="ECO:0000256" key="2">
    <source>
        <dbReference type="ARBA" id="ARBA00009773"/>
    </source>
</evidence>
<keyword evidence="3 7" id="KW-0812">Transmembrane</keyword>
<dbReference type="Pfam" id="PF01594">
    <property type="entry name" value="AI-2E_transport"/>
    <property type="match status" value="1"/>
</dbReference>
<dbReference type="Pfam" id="PF01590">
    <property type="entry name" value="GAF"/>
    <property type="match status" value="1"/>
</dbReference>
<evidence type="ECO:0000256" key="6">
    <source>
        <dbReference type="SAM" id="MobiDB-lite"/>
    </source>
</evidence>
<feature type="transmembrane region" description="Helical" evidence="7">
    <location>
        <begin position="346"/>
        <end position="368"/>
    </location>
</feature>
<keyword evidence="5 7" id="KW-0472">Membrane</keyword>
<dbReference type="Gene3D" id="3.30.450.40">
    <property type="match status" value="1"/>
</dbReference>
<evidence type="ECO:0000256" key="3">
    <source>
        <dbReference type="ARBA" id="ARBA00022692"/>
    </source>
</evidence>
<proteinExistence type="inferred from homology"/>
<sequence>MDHKNKNSTNAPYQPLPKNDKTVDGINSPVATVPASLQKIISITAGFIISALVIAALYWGKDILIPLALAILLAFLVDPLVMRLRKRGLPQWLSIALVVTLVLGVLSGAATYLGYQLGQLSQELPQYHGTIQKKLNSVRQYSQGPSVWDGAKNTLDTIEGSIDKTIPEEPDPSVQKVKVVGQEQSTAEAALEWSDRVLNPLATAGIVFLFVILILINRKDLHDRFLKMLGGNLNIGTDALDETANRIGTYLRMQLTVNLTYGIPMAAGLWFIGVPAAIMWGMVAVVMRFVPYVGPMISAVFPITLAFAVDPGWNMVLWTIGLILLLELISNNIIEPWLYGESTGLSTLAIILAATFWTTLWGPIGLILSTPLTACLLVLSNYVPALSFLKILLGSEPALAPYERFYQRLVADDVQDAMDVANGYIQDQLPKKATPEQRVRRIYQFYDQVAIPAIRIFSRGHNTEASAEHRLRLHLGLKRFNHHFQQTYSLAHVNANALAEVWCAGARWEVDVQVSEMLAHSLNLREIPAQAYTEVLIQGQSEALLALNSTVQIICISIFHTAPEAQVRLLSHRIREYYPDTKLIFALWSCDDVQQLDQIKAQFDADAVVNNMNDLLLSIDALRLRQGEKWLDEPDLELEEKRVKALDELGVFDAQNLSIYTQYIEEARQAFDVKYAQISWVKQDWVYTPASPLAQDVGDPMQARQSKHDSICSHLVYQNESLIIEDLQRDPRFAHLPELLHNRIRFYAGVVLRNREGIALGSFCILDRQPKKLSEDDMSLLKGLANDLIKVLSDERTRVKKIQELDNLTDVP</sequence>
<keyword evidence="4 7" id="KW-1133">Transmembrane helix</keyword>
<evidence type="ECO:0000313" key="9">
    <source>
        <dbReference type="EMBL" id="RKG48140.1"/>
    </source>
</evidence>
<dbReference type="GO" id="GO:0016020">
    <property type="term" value="C:membrane"/>
    <property type="evidence" value="ECO:0007669"/>
    <property type="project" value="UniProtKB-SubCell"/>
</dbReference>
<dbReference type="Proteomes" id="UP000281084">
    <property type="component" value="Unassembled WGS sequence"/>
</dbReference>
<feature type="transmembrane region" description="Helical" evidence="7">
    <location>
        <begin position="63"/>
        <end position="81"/>
    </location>
</feature>
<feature type="transmembrane region" description="Helical" evidence="7">
    <location>
        <begin position="289"/>
        <end position="309"/>
    </location>
</feature>
<comment type="similarity">
    <text evidence="2">Belongs to the autoinducer-2 exporter (AI-2E) (TC 2.A.86) family.</text>
</comment>
<feature type="transmembrane region" description="Helical" evidence="7">
    <location>
        <begin position="40"/>
        <end position="57"/>
    </location>
</feature>
<evidence type="ECO:0000313" key="10">
    <source>
        <dbReference type="Proteomes" id="UP000281084"/>
    </source>
</evidence>
<dbReference type="SUPFAM" id="SSF55781">
    <property type="entry name" value="GAF domain-like"/>
    <property type="match status" value="1"/>
</dbReference>
<comment type="subcellular location">
    <subcellularLocation>
        <location evidence="1">Membrane</location>
        <topology evidence="1">Multi-pass membrane protein</topology>
    </subcellularLocation>
</comment>
<dbReference type="PANTHER" id="PTHR43102:SF2">
    <property type="entry name" value="GAF DOMAIN-CONTAINING PROTEIN"/>
    <property type="match status" value="1"/>
</dbReference>
<feature type="region of interest" description="Disordered" evidence="6">
    <location>
        <begin position="1"/>
        <end position="22"/>
    </location>
</feature>
<feature type="domain" description="GAF" evidence="8">
    <location>
        <begin position="659"/>
        <end position="787"/>
    </location>
</feature>
<organism evidence="9 10">
    <name type="scientific">Acinetobacter cumulans</name>
    <dbReference type="NCBI Taxonomy" id="2136182"/>
    <lineage>
        <taxon>Bacteria</taxon>
        <taxon>Pseudomonadati</taxon>
        <taxon>Pseudomonadota</taxon>
        <taxon>Gammaproteobacteria</taxon>
        <taxon>Moraxellales</taxon>
        <taxon>Moraxellaceae</taxon>
        <taxon>Acinetobacter</taxon>
    </lineage>
</organism>
<gene>
    <name evidence="9" type="ORF">D7V64_15735</name>
</gene>
<evidence type="ECO:0000256" key="4">
    <source>
        <dbReference type="ARBA" id="ARBA00022989"/>
    </source>
</evidence>
<comment type="caution">
    <text evidence="9">The sequence shown here is derived from an EMBL/GenBank/DDBJ whole genome shotgun (WGS) entry which is preliminary data.</text>
</comment>
<dbReference type="InterPro" id="IPR029016">
    <property type="entry name" value="GAF-like_dom_sf"/>
</dbReference>
<feature type="transmembrane region" description="Helical" evidence="7">
    <location>
        <begin position="93"/>
        <end position="115"/>
    </location>
</feature>
<name>A0A3A8FYN3_9GAMM</name>
<dbReference type="EMBL" id="RAXZ01000038">
    <property type="protein sequence ID" value="RKG48140.1"/>
    <property type="molecule type" value="Genomic_DNA"/>
</dbReference>
<dbReference type="AlphaFoldDB" id="A0A3A8FYN3"/>
<protein>
    <submittedName>
        <fullName evidence="9">AI-2E family transporter</fullName>
    </submittedName>
</protein>
<dbReference type="InterPro" id="IPR002549">
    <property type="entry name" value="AI-2E-like"/>
</dbReference>
<feature type="transmembrane region" description="Helical" evidence="7">
    <location>
        <begin position="197"/>
        <end position="216"/>
    </location>
</feature>